<dbReference type="NCBIfam" id="TIGR01127">
    <property type="entry name" value="ilvA_1Cterm"/>
    <property type="match status" value="1"/>
</dbReference>
<keyword evidence="7 9" id="KW-0456">Lyase</keyword>
<dbReference type="InterPro" id="IPR045865">
    <property type="entry name" value="ACT-like_dom_sf"/>
</dbReference>
<keyword evidence="5" id="KW-0412">Isoleucine biosynthesis</keyword>
<evidence type="ECO:0000313" key="10">
    <source>
        <dbReference type="Proteomes" id="UP000240569"/>
    </source>
</evidence>
<sequence>MEEFKLTLEKVLIAQKRIQDLVHKTPLEFSRTLSNMAGIKTYLKEENLQRTGSFKIRGALNKIRALDPILLRKGVVAASAGNHAQGVSLASSVVGVKAKVFMPLGTPPIKIEATKSYGADVVLVGEDFEEAYDAAIQYCEKSGAVFIHPFDDEEVVAGQGTVALEILQDISEFDAVLVPIGGGGLISGIGTVIKTVKPSVKVIGVQAKGASSIYESFKQHKIIELSTTSTFAEGIATKKPSKRILEYLESVVDDIVLVDDVEIAYSLLLLMERAKLVAEGAGAASLAAMLFNKLASGIKQAVCVISGGNIDLLTLDRVLEKGLKRAGRRHRIKIRLKDRPGELNKVLNVLAKNQINILSIDHDRLNYDVTIGMADVTLDIETISMSQFSNTLDELKKLNLFVQEIP</sequence>
<keyword evidence="5" id="KW-0100">Branched-chain amino acid biosynthesis</keyword>
<dbReference type="Pfam" id="PF00291">
    <property type="entry name" value="PALP"/>
    <property type="match status" value="1"/>
</dbReference>
<dbReference type="InterPro" id="IPR002912">
    <property type="entry name" value="ACT_dom"/>
</dbReference>
<evidence type="ECO:0000256" key="6">
    <source>
        <dbReference type="ARBA" id="ARBA00022898"/>
    </source>
</evidence>
<evidence type="ECO:0000256" key="4">
    <source>
        <dbReference type="ARBA" id="ARBA00012096"/>
    </source>
</evidence>
<comment type="pathway">
    <text evidence="2">Amino-acid biosynthesis; L-isoleucine biosynthesis; 2-oxobutanoate from L-threonine: step 1/1.</text>
</comment>
<dbReference type="InterPro" id="IPR044561">
    <property type="entry name" value="ACT_ThrD-II-like"/>
</dbReference>
<dbReference type="InterPro" id="IPR036052">
    <property type="entry name" value="TrpB-like_PALP_sf"/>
</dbReference>
<dbReference type="GO" id="GO:0004794">
    <property type="term" value="F:threonine deaminase activity"/>
    <property type="evidence" value="ECO:0007669"/>
    <property type="project" value="UniProtKB-EC"/>
</dbReference>
<dbReference type="CDD" id="cd04886">
    <property type="entry name" value="ACT_ThrD-II-like"/>
    <property type="match status" value="1"/>
</dbReference>
<dbReference type="PANTHER" id="PTHR48078">
    <property type="entry name" value="THREONINE DEHYDRATASE, MITOCHONDRIAL-RELATED"/>
    <property type="match status" value="1"/>
</dbReference>
<keyword evidence="6" id="KW-0663">Pyridoxal phosphate</keyword>
<keyword evidence="5" id="KW-0028">Amino-acid biosynthesis</keyword>
<protein>
    <recommendedName>
        <fullName evidence="4">threonine ammonia-lyase</fullName>
        <ecNumber evidence="4">4.3.1.19</ecNumber>
    </recommendedName>
</protein>
<dbReference type="InterPro" id="IPR001926">
    <property type="entry name" value="TrpB-like_PALP"/>
</dbReference>
<dbReference type="FunFam" id="3.40.50.1100:FF:000007">
    <property type="entry name" value="L-threonine dehydratase catabolic TdcB"/>
    <property type="match status" value="1"/>
</dbReference>
<evidence type="ECO:0000313" key="9">
    <source>
        <dbReference type="EMBL" id="PSN86864.1"/>
    </source>
</evidence>
<dbReference type="GO" id="GO:0006567">
    <property type="term" value="P:L-threonine catabolic process"/>
    <property type="evidence" value="ECO:0007669"/>
    <property type="project" value="InterPro"/>
</dbReference>
<dbReference type="GO" id="GO:0030170">
    <property type="term" value="F:pyridoxal phosphate binding"/>
    <property type="evidence" value="ECO:0007669"/>
    <property type="project" value="InterPro"/>
</dbReference>
<evidence type="ECO:0000256" key="2">
    <source>
        <dbReference type="ARBA" id="ARBA00004810"/>
    </source>
</evidence>
<comment type="cofactor">
    <cofactor evidence="1">
        <name>pyridoxal 5'-phosphate</name>
        <dbReference type="ChEBI" id="CHEBI:597326"/>
    </cofactor>
</comment>
<dbReference type="AlphaFoldDB" id="A0A2R6AKH4"/>
<dbReference type="Proteomes" id="UP000240569">
    <property type="component" value="Unassembled WGS sequence"/>
</dbReference>
<evidence type="ECO:0000256" key="1">
    <source>
        <dbReference type="ARBA" id="ARBA00001933"/>
    </source>
</evidence>
<dbReference type="CDD" id="cd01562">
    <property type="entry name" value="Thr-dehyd"/>
    <property type="match status" value="1"/>
</dbReference>
<dbReference type="PROSITE" id="PS00165">
    <property type="entry name" value="DEHYDRATASE_SER_THR"/>
    <property type="match status" value="1"/>
</dbReference>
<dbReference type="GO" id="GO:0006565">
    <property type="term" value="P:L-serine catabolic process"/>
    <property type="evidence" value="ECO:0007669"/>
    <property type="project" value="TreeGrafter"/>
</dbReference>
<evidence type="ECO:0000256" key="3">
    <source>
        <dbReference type="ARBA" id="ARBA00010869"/>
    </source>
</evidence>
<comment type="similarity">
    <text evidence="3">Belongs to the serine/threonine dehydratase family.</text>
</comment>
<dbReference type="GO" id="GO:0003941">
    <property type="term" value="F:L-serine ammonia-lyase activity"/>
    <property type="evidence" value="ECO:0007669"/>
    <property type="project" value="TreeGrafter"/>
</dbReference>
<dbReference type="Pfam" id="PF01842">
    <property type="entry name" value="ACT"/>
    <property type="match status" value="1"/>
</dbReference>
<dbReference type="EMBL" id="NEXD01000001">
    <property type="protein sequence ID" value="PSN86864.1"/>
    <property type="molecule type" value="Genomic_DNA"/>
</dbReference>
<dbReference type="InterPro" id="IPR005789">
    <property type="entry name" value="Thr_deHydtase_catblc"/>
</dbReference>
<proteinExistence type="inferred from homology"/>
<dbReference type="Gene3D" id="3.30.70.260">
    <property type="match status" value="1"/>
</dbReference>
<evidence type="ECO:0000259" key="8">
    <source>
        <dbReference type="PROSITE" id="PS51671"/>
    </source>
</evidence>
<reference evidence="9 10" key="1">
    <citation type="submission" date="2017-04" db="EMBL/GenBank/DDBJ databases">
        <title>Novel microbial lineages endemic to geothermal iron-oxide mats fill important gaps in the evolutionary history of Archaea.</title>
        <authorList>
            <person name="Jay Z.J."/>
            <person name="Beam J.P."/>
            <person name="Dlakic M."/>
            <person name="Rusch D.B."/>
            <person name="Kozubal M.A."/>
            <person name="Inskeep W.P."/>
        </authorList>
    </citation>
    <scope>NUCLEOTIDE SEQUENCE [LARGE SCALE GENOMIC DNA]</scope>
    <source>
        <strain evidence="9">BE_D</strain>
    </source>
</reference>
<evidence type="ECO:0000256" key="7">
    <source>
        <dbReference type="ARBA" id="ARBA00023239"/>
    </source>
</evidence>
<dbReference type="InterPro" id="IPR050147">
    <property type="entry name" value="Ser/Thr_Dehydratase"/>
</dbReference>
<comment type="caution">
    <text evidence="9">The sequence shown here is derived from an EMBL/GenBank/DDBJ whole genome shotgun (WGS) entry which is preliminary data.</text>
</comment>
<dbReference type="FunFam" id="3.40.50.1100:FF:000005">
    <property type="entry name" value="Threonine dehydratase catabolic"/>
    <property type="match status" value="1"/>
</dbReference>
<dbReference type="PROSITE" id="PS51671">
    <property type="entry name" value="ACT"/>
    <property type="match status" value="1"/>
</dbReference>
<evidence type="ECO:0000256" key="5">
    <source>
        <dbReference type="ARBA" id="ARBA00022624"/>
    </source>
</evidence>
<dbReference type="PANTHER" id="PTHR48078:SF6">
    <property type="entry name" value="L-THREONINE DEHYDRATASE CATABOLIC TDCB"/>
    <property type="match status" value="1"/>
</dbReference>
<dbReference type="SUPFAM" id="SSF55021">
    <property type="entry name" value="ACT-like"/>
    <property type="match status" value="1"/>
</dbReference>
<dbReference type="EC" id="4.3.1.19" evidence="4"/>
<dbReference type="SUPFAM" id="SSF53686">
    <property type="entry name" value="Tryptophan synthase beta subunit-like PLP-dependent enzymes"/>
    <property type="match status" value="1"/>
</dbReference>
<dbReference type="UniPathway" id="UPA00047">
    <property type="reaction ID" value="UER00054"/>
</dbReference>
<accession>A0A2R6AKH4</accession>
<gene>
    <name evidence="9" type="ORF">B9Q02_00150</name>
</gene>
<dbReference type="InterPro" id="IPR000634">
    <property type="entry name" value="Ser/Thr_deHydtase_PyrdxlP-BS"/>
</dbReference>
<dbReference type="GO" id="GO:0009097">
    <property type="term" value="P:isoleucine biosynthetic process"/>
    <property type="evidence" value="ECO:0007669"/>
    <property type="project" value="UniProtKB-UniPathway"/>
</dbReference>
<feature type="domain" description="ACT" evidence="8">
    <location>
        <begin position="331"/>
        <end position="406"/>
    </location>
</feature>
<organism evidence="9 10">
    <name type="scientific">Candidatus Marsarchaeota G1 archaeon BE_D</name>
    <dbReference type="NCBI Taxonomy" id="1978156"/>
    <lineage>
        <taxon>Archaea</taxon>
        <taxon>Candidatus Marsarchaeota</taxon>
        <taxon>Candidatus Marsarchaeota group 1</taxon>
    </lineage>
</organism>
<dbReference type="Gene3D" id="3.40.50.1100">
    <property type="match status" value="2"/>
</dbReference>
<name>A0A2R6AKH4_9ARCH</name>